<name>A0A5B7GCT9_PORTR</name>
<sequence>MATGSLASESPSGERTRNVPRLDCSLGDDPKYLDTSLNFFFYNFCNIRGAAYPVGGASEIAFHIIPVIEEAGGKVLVRAEVNEYSCFVCSFLPLSIHSFLESDEN</sequence>
<dbReference type="AlphaFoldDB" id="A0A5B7GCT9"/>
<protein>
    <submittedName>
        <fullName evidence="7">Putative all-trans-retinol 13,14-reductase</fullName>
    </submittedName>
</protein>
<evidence type="ECO:0000256" key="1">
    <source>
        <dbReference type="ARBA" id="ARBA00022630"/>
    </source>
</evidence>
<dbReference type="PANTHER" id="PTHR46091">
    <property type="entry name" value="BLR7054 PROTEIN"/>
    <property type="match status" value="1"/>
</dbReference>
<gene>
    <name evidence="7" type="primary">retsat_1</name>
    <name evidence="7" type="ORF">E2C01_051819</name>
</gene>
<feature type="compositionally biased region" description="Polar residues" evidence="6">
    <location>
        <begin position="1"/>
        <end position="11"/>
    </location>
</feature>
<evidence type="ECO:0000256" key="5">
    <source>
        <dbReference type="ARBA" id="ARBA00023027"/>
    </source>
</evidence>
<keyword evidence="1" id="KW-0285">Flavoprotein</keyword>
<reference evidence="7 8" key="1">
    <citation type="submission" date="2019-05" db="EMBL/GenBank/DDBJ databases">
        <title>Another draft genome of Portunus trituberculatus and its Hox gene families provides insights of decapod evolution.</title>
        <authorList>
            <person name="Jeong J.-H."/>
            <person name="Song I."/>
            <person name="Kim S."/>
            <person name="Choi T."/>
            <person name="Kim D."/>
            <person name="Ryu S."/>
            <person name="Kim W."/>
        </authorList>
    </citation>
    <scope>NUCLEOTIDE SEQUENCE [LARGE SCALE GENOMIC DNA]</scope>
    <source>
        <tissue evidence="7">Muscle</tissue>
    </source>
</reference>
<evidence type="ECO:0000256" key="3">
    <source>
        <dbReference type="ARBA" id="ARBA00022827"/>
    </source>
</evidence>
<keyword evidence="4" id="KW-0521">NADP</keyword>
<evidence type="ECO:0000256" key="4">
    <source>
        <dbReference type="ARBA" id="ARBA00022857"/>
    </source>
</evidence>
<keyword evidence="8" id="KW-1185">Reference proteome</keyword>
<dbReference type="PANTHER" id="PTHR46091:SF3">
    <property type="entry name" value="AMINE OXIDASE DOMAIN-CONTAINING PROTEIN"/>
    <property type="match status" value="1"/>
</dbReference>
<evidence type="ECO:0000256" key="6">
    <source>
        <dbReference type="SAM" id="MobiDB-lite"/>
    </source>
</evidence>
<dbReference type="Proteomes" id="UP000324222">
    <property type="component" value="Unassembled WGS sequence"/>
</dbReference>
<keyword evidence="5" id="KW-0520">NAD</keyword>
<organism evidence="7 8">
    <name type="scientific">Portunus trituberculatus</name>
    <name type="common">Swimming crab</name>
    <name type="synonym">Neptunus trituberculatus</name>
    <dbReference type="NCBI Taxonomy" id="210409"/>
    <lineage>
        <taxon>Eukaryota</taxon>
        <taxon>Metazoa</taxon>
        <taxon>Ecdysozoa</taxon>
        <taxon>Arthropoda</taxon>
        <taxon>Crustacea</taxon>
        <taxon>Multicrustacea</taxon>
        <taxon>Malacostraca</taxon>
        <taxon>Eumalacostraca</taxon>
        <taxon>Eucarida</taxon>
        <taxon>Decapoda</taxon>
        <taxon>Pleocyemata</taxon>
        <taxon>Brachyura</taxon>
        <taxon>Eubrachyura</taxon>
        <taxon>Portunoidea</taxon>
        <taxon>Portunidae</taxon>
        <taxon>Portuninae</taxon>
        <taxon>Portunus</taxon>
    </lineage>
</organism>
<evidence type="ECO:0000313" key="8">
    <source>
        <dbReference type="Proteomes" id="UP000324222"/>
    </source>
</evidence>
<feature type="region of interest" description="Disordered" evidence="6">
    <location>
        <begin position="1"/>
        <end position="21"/>
    </location>
</feature>
<keyword evidence="2" id="KW-0732">Signal</keyword>
<comment type="caution">
    <text evidence="7">The sequence shown here is derived from an EMBL/GenBank/DDBJ whole genome shotgun (WGS) entry which is preliminary data.</text>
</comment>
<dbReference type="InterPro" id="IPR052206">
    <property type="entry name" value="Retinol_saturase"/>
</dbReference>
<keyword evidence="3" id="KW-0274">FAD</keyword>
<dbReference type="EMBL" id="VSRR010015120">
    <property type="protein sequence ID" value="MPC57831.1"/>
    <property type="molecule type" value="Genomic_DNA"/>
</dbReference>
<proteinExistence type="predicted"/>
<evidence type="ECO:0000256" key="2">
    <source>
        <dbReference type="ARBA" id="ARBA00022729"/>
    </source>
</evidence>
<accession>A0A5B7GCT9</accession>
<evidence type="ECO:0000313" key="7">
    <source>
        <dbReference type="EMBL" id="MPC57831.1"/>
    </source>
</evidence>